<keyword evidence="5 7" id="KW-0687">Ribonucleoprotein</keyword>
<evidence type="ECO:0000313" key="10">
    <source>
        <dbReference type="Proteomes" id="UP000178615"/>
    </source>
</evidence>
<reference evidence="9 10" key="1">
    <citation type="journal article" date="2016" name="Nat. Commun.">
        <title>Thousands of microbial genomes shed light on interconnected biogeochemical processes in an aquifer system.</title>
        <authorList>
            <person name="Anantharaman K."/>
            <person name="Brown C.T."/>
            <person name="Hug L.A."/>
            <person name="Sharon I."/>
            <person name="Castelle C.J."/>
            <person name="Probst A.J."/>
            <person name="Thomas B.C."/>
            <person name="Singh A."/>
            <person name="Wilkins M.J."/>
            <person name="Karaoz U."/>
            <person name="Brodie E.L."/>
            <person name="Williams K.H."/>
            <person name="Hubbard S.S."/>
            <person name="Banfield J.F."/>
        </authorList>
    </citation>
    <scope>NUCLEOTIDE SEQUENCE [LARGE SCALE GENOMIC DNA]</scope>
</reference>
<comment type="cofactor">
    <cofactor evidence="7">
        <name>Zn(2+)</name>
        <dbReference type="ChEBI" id="CHEBI:29105"/>
    </cofactor>
    <text evidence="7">Binds 1 zinc ion per subunit.</text>
</comment>
<dbReference type="GO" id="GO:0046872">
    <property type="term" value="F:metal ion binding"/>
    <property type="evidence" value="ECO:0007669"/>
    <property type="project" value="UniProtKB-KW"/>
</dbReference>
<dbReference type="InterPro" id="IPR002150">
    <property type="entry name" value="Ribosomal_bL31"/>
</dbReference>
<dbReference type="SUPFAM" id="SSF143800">
    <property type="entry name" value="L28p-like"/>
    <property type="match status" value="1"/>
</dbReference>
<feature type="binding site" evidence="7">
    <location>
        <position position="40"/>
    </location>
    <ligand>
        <name>Zn(2+)</name>
        <dbReference type="ChEBI" id="CHEBI:29105"/>
    </ligand>
</feature>
<feature type="binding site" evidence="7">
    <location>
        <position position="37"/>
    </location>
    <ligand>
        <name>Zn(2+)</name>
        <dbReference type="ChEBI" id="CHEBI:29105"/>
    </ligand>
</feature>
<dbReference type="EMBL" id="MEUV01000037">
    <property type="protein sequence ID" value="OGC45434.1"/>
    <property type="molecule type" value="Genomic_DNA"/>
</dbReference>
<evidence type="ECO:0000256" key="2">
    <source>
        <dbReference type="ARBA" id="ARBA00022730"/>
    </source>
</evidence>
<dbReference type="NCBIfam" id="NF000612">
    <property type="entry name" value="PRK00019.1"/>
    <property type="match status" value="1"/>
</dbReference>
<evidence type="ECO:0000256" key="7">
    <source>
        <dbReference type="HAMAP-Rule" id="MF_00501"/>
    </source>
</evidence>
<proteinExistence type="inferred from homology"/>
<dbReference type="Pfam" id="PF01197">
    <property type="entry name" value="Ribosomal_L31"/>
    <property type="match status" value="1"/>
</dbReference>
<dbReference type="NCBIfam" id="TIGR00105">
    <property type="entry name" value="L31"/>
    <property type="match status" value="1"/>
</dbReference>
<name>A0A1F4UKF2_UNCKA</name>
<comment type="caution">
    <text evidence="9">The sequence shown here is derived from an EMBL/GenBank/DDBJ whole genome shotgun (WGS) entry which is preliminary data.</text>
</comment>
<dbReference type="PANTHER" id="PTHR33280:SF1">
    <property type="entry name" value="LARGE RIBOSOMAL SUBUNIT PROTEIN BL31C"/>
    <property type="match status" value="1"/>
</dbReference>
<dbReference type="InterPro" id="IPR034704">
    <property type="entry name" value="Ribosomal_bL28/bL31-like_sf"/>
</dbReference>
<evidence type="ECO:0000256" key="6">
    <source>
        <dbReference type="ARBA" id="ARBA00035687"/>
    </source>
</evidence>
<dbReference type="HAMAP" id="MF_00501">
    <property type="entry name" value="Ribosomal_bL31_1"/>
    <property type="match status" value="1"/>
</dbReference>
<keyword evidence="7" id="KW-0862">Zinc</keyword>
<keyword evidence="2 7" id="KW-0699">rRNA-binding</keyword>
<gene>
    <name evidence="7" type="primary">rpmE</name>
    <name evidence="9" type="ORF">A2V49_03110</name>
</gene>
<dbReference type="PRINTS" id="PR01249">
    <property type="entry name" value="RIBOSOMALL31"/>
</dbReference>
<accession>A0A1F4UKF2</accession>
<dbReference type="GO" id="GO:1990904">
    <property type="term" value="C:ribonucleoprotein complex"/>
    <property type="evidence" value="ECO:0007669"/>
    <property type="project" value="UniProtKB-KW"/>
</dbReference>
<organism evidence="9 10">
    <name type="scientific">candidate division WWE3 bacterium RBG_19FT_COMBO_34_6</name>
    <dbReference type="NCBI Taxonomy" id="1802612"/>
    <lineage>
        <taxon>Bacteria</taxon>
        <taxon>Katanobacteria</taxon>
    </lineage>
</organism>
<dbReference type="Gene3D" id="4.10.830.30">
    <property type="entry name" value="Ribosomal protein L31"/>
    <property type="match status" value="1"/>
</dbReference>
<dbReference type="PROSITE" id="PS01143">
    <property type="entry name" value="RIBOSOMAL_L31"/>
    <property type="match status" value="1"/>
</dbReference>
<feature type="binding site" evidence="7">
    <location>
        <position position="19"/>
    </location>
    <ligand>
        <name>Zn(2+)</name>
        <dbReference type="ChEBI" id="CHEBI:29105"/>
    </ligand>
</feature>
<evidence type="ECO:0000256" key="4">
    <source>
        <dbReference type="ARBA" id="ARBA00022980"/>
    </source>
</evidence>
<evidence type="ECO:0000256" key="1">
    <source>
        <dbReference type="ARBA" id="ARBA00009296"/>
    </source>
</evidence>
<protein>
    <recommendedName>
        <fullName evidence="6 7">Large ribosomal subunit protein bL31</fullName>
    </recommendedName>
</protein>
<evidence type="ECO:0000256" key="8">
    <source>
        <dbReference type="SAM" id="MobiDB-lite"/>
    </source>
</evidence>
<evidence type="ECO:0000313" key="9">
    <source>
        <dbReference type="EMBL" id="OGC45434.1"/>
    </source>
</evidence>
<keyword evidence="7" id="KW-0479">Metal-binding</keyword>
<comment type="subunit">
    <text evidence="7">Part of the 50S ribosomal subunit.</text>
</comment>
<feature type="region of interest" description="Disordered" evidence="8">
    <location>
        <begin position="73"/>
        <end position="109"/>
    </location>
</feature>
<comment type="function">
    <text evidence="7">Binds the 23S rRNA.</text>
</comment>
<keyword evidence="3 7" id="KW-0694">RNA-binding</keyword>
<dbReference type="AlphaFoldDB" id="A0A1F4UKF2"/>
<dbReference type="Proteomes" id="UP000178615">
    <property type="component" value="Unassembled WGS sequence"/>
</dbReference>
<sequence>MKDKIHPKTYNNCVVTCACGNSFETISTQQNISVEICSMCHPFYTGQQKYVDTEGRIDKFKKKQVVTEQLKKLKEDSKNTKKARSANKIESKNSTLKELLEQARKDQSL</sequence>
<dbReference type="InterPro" id="IPR027491">
    <property type="entry name" value="Ribosomal_bL31_A"/>
</dbReference>
<comment type="similarity">
    <text evidence="1 7">Belongs to the bacterial ribosomal protein bL31 family. Type A subfamily.</text>
</comment>
<evidence type="ECO:0000256" key="5">
    <source>
        <dbReference type="ARBA" id="ARBA00023274"/>
    </source>
</evidence>
<dbReference type="GO" id="GO:0006412">
    <property type="term" value="P:translation"/>
    <property type="evidence" value="ECO:0007669"/>
    <property type="project" value="UniProtKB-UniRule"/>
</dbReference>
<dbReference type="GO" id="GO:0019843">
    <property type="term" value="F:rRNA binding"/>
    <property type="evidence" value="ECO:0007669"/>
    <property type="project" value="UniProtKB-KW"/>
</dbReference>
<keyword evidence="4 7" id="KW-0689">Ribosomal protein</keyword>
<feature type="binding site" evidence="7">
    <location>
        <position position="17"/>
    </location>
    <ligand>
        <name>Zn(2+)</name>
        <dbReference type="ChEBI" id="CHEBI:29105"/>
    </ligand>
</feature>
<dbReference type="GO" id="GO:0005840">
    <property type="term" value="C:ribosome"/>
    <property type="evidence" value="ECO:0007669"/>
    <property type="project" value="UniProtKB-KW"/>
</dbReference>
<feature type="compositionally biased region" description="Basic and acidic residues" evidence="8">
    <location>
        <begin position="98"/>
        <end position="109"/>
    </location>
</feature>
<dbReference type="PANTHER" id="PTHR33280">
    <property type="entry name" value="50S RIBOSOMAL PROTEIN L31, CHLOROPLASTIC"/>
    <property type="match status" value="1"/>
</dbReference>
<evidence type="ECO:0000256" key="3">
    <source>
        <dbReference type="ARBA" id="ARBA00022884"/>
    </source>
</evidence>
<dbReference type="PROSITE" id="PS51257">
    <property type="entry name" value="PROKAR_LIPOPROTEIN"/>
    <property type="match status" value="1"/>
</dbReference>
<dbReference type="InterPro" id="IPR042105">
    <property type="entry name" value="Ribosomal_bL31_sf"/>
</dbReference>
<dbReference type="GO" id="GO:0003735">
    <property type="term" value="F:structural constituent of ribosome"/>
    <property type="evidence" value="ECO:0007669"/>
    <property type="project" value="InterPro"/>
</dbReference>